<keyword evidence="4" id="KW-1185">Reference proteome</keyword>
<accession>A0A838L5A8</accession>
<reference evidence="3 4" key="1">
    <citation type="submission" date="2020-07" db="EMBL/GenBank/DDBJ databases">
        <authorList>
            <person name="Sun Q."/>
        </authorList>
    </citation>
    <scope>NUCLEOTIDE SEQUENCE [LARGE SCALE GENOMIC DNA]</scope>
    <source>
        <strain evidence="3 4">CGMCC 1.13654</strain>
    </source>
</reference>
<comment type="caution">
    <text evidence="3">The sequence shown here is derived from an EMBL/GenBank/DDBJ whole genome shotgun (WGS) entry which is preliminary data.</text>
</comment>
<feature type="compositionally biased region" description="Basic residues" evidence="1">
    <location>
        <begin position="138"/>
        <end position="147"/>
    </location>
</feature>
<keyword evidence="2" id="KW-0472">Membrane</keyword>
<dbReference type="EMBL" id="JACEIB010000006">
    <property type="protein sequence ID" value="MBA2934551.1"/>
    <property type="molecule type" value="Genomic_DNA"/>
</dbReference>
<dbReference type="Proteomes" id="UP000570166">
    <property type="component" value="Unassembled WGS sequence"/>
</dbReference>
<evidence type="ECO:0000313" key="3">
    <source>
        <dbReference type="EMBL" id="MBA2934551.1"/>
    </source>
</evidence>
<keyword evidence="2" id="KW-1133">Transmembrane helix</keyword>
<feature type="transmembrane region" description="Helical" evidence="2">
    <location>
        <begin position="113"/>
        <end position="129"/>
    </location>
</feature>
<evidence type="ECO:0000256" key="2">
    <source>
        <dbReference type="SAM" id="Phobius"/>
    </source>
</evidence>
<evidence type="ECO:0000256" key="1">
    <source>
        <dbReference type="SAM" id="MobiDB-lite"/>
    </source>
</evidence>
<feature type="region of interest" description="Disordered" evidence="1">
    <location>
        <begin position="136"/>
        <end position="157"/>
    </location>
</feature>
<proteinExistence type="predicted"/>
<organism evidence="3 4">
    <name type="scientific">Sphingomonas chungangi</name>
    <dbReference type="NCBI Taxonomy" id="2683589"/>
    <lineage>
        <taxon>Bacteria</taxon>
        <taxon>Pseudomonadati</taxon>
        <taxon>Pseudomonadota</taxon>
        <taxon>Alphaproteobacteria</taxon>
        <taxon>Sphingomonadales</taxon>
        <taxon>Sphingomonadaceae</taxon>
        <taxon>Sphingomonas</taxon>
    </lineage>
</organism>
<evidence type="ECO:0000313" key="4">
    <source>
        <dbReference type="Proteomes" id="UP000570166"/>
    </source>
</evidence>
<keyword evidence="2" id="KW-0812">Transmembrane</keyword>
<dbReference type="AlphaFoldDB" id="A0A838L5A8"/>
<name>A0A838L5A8_9SPHN</name>
<dbReference type="RefSeq" id="WP_160366022.1">
    <property type="nucleotide sequence ID" value="NZ_JACEIB010000006.1"/>
</dbReference>
<protein>
    <submittedName>
        <fullName evidence="3">Uncharacterized protein</fullName>
    </submittedName>
</protein>
<sequence>MIRCVDYWIGTRIFHPPIIWICQRLGLTQHAFSRYAWLAATLTIPARIGSGSEYANGGFILFAILAGVVITVATACLLDVPTTPLLDLRLLLWLIAGAQMVAQIAKSHLGPDTFWAFSWTVIGLFAEYAKTISTIPPRKPRATRPNRRSPAPSVSGA</sequence>
<feature type="transmembrane region" description="Helical" evidence="2">
    <location>
        <begin position="59"/>
        <end position="78"/>
    </location>
</feature>
<gene>
    <name evidence="3" type="ORF">HZF05_10635</name>
</gene>